<proteinExistence type="predicted"/>
<sequence length="38" mass="4455">MVDKNWFWKIITMYAPHILLADMATLKPVWHLFPVGNG</sequence>
<evidence type="ECO:0000313" key="1">
    <source>
        <dbReference type="EMBL" id="JAD48851.1"/>
    </source>
</evidence>
<name>A0A0A9ACJ7_ARUDO</name>
<accession>A0A0A9ACJ7</accession>
<reference evidence="1" key="2">
    <citation type="journal article" date="2015" name="Data Brief">
        <title>Shoot transcriptome of the giant reed, Arundo donax.</title>
        <authorList>
            <person name="Barrero R.A."/>
            <person name="Guerrero F.D."/>
            <person name="Moolhuijzen P."/>
            <person name="Goolsby J.A."/>
            <person name="Tidwell J."/>
            <person name="Bellgard S.E."/>
            <person name="Bellgard M.I."/>
        </authorList>
    </citation>
    <scope>NUCLEOTIDE SEQUENCE</scope>
    <source>
        <tissue evidence="1">Shoot tissue taken approximately 20 cm above the soil surface</tissue>
    </source>
</reference>
<reference evidence="1" key="1">
    <citation type="submission" date="2014-09" db="EMBL/GenBank/DDBJ databases">
        <authorList>
            <person name="Magalhaes I.L.F."/>
            <person name="Oliveira U."/>
            <person name="Santos F.R."/>
            <person name="Vidigal T.H.D.A."/>
            <person name="Brescovit A.D."/>
            <person name="Santos A.J."/>
        </authorList>
    </citation>
    <scope>NUCLEOTIDE SEQUENCE</scope>
    <source>
        <tissue evidence="1">Shoot tissue taken approximately 20 cm above the soil surface</tissue>
    </source>
</reference>
<organism evidence="1">
    <name type="scientific">Arundo donax</name>
    <name type="common">Giant reed</name>
    <name type="synonym">Donax arundinaceus</name>
    <dbReference type="NCBI Taxonomy" id="35708"/>
    <lineage>
        <taxon>Eukaryota</taxon>
        <taxon>Viridiplantae</taxon>
        <taxon>Streptophyta</taxon>
        <taxon>Embryophyta</taxon>
        <taxon>Tracheophyta</taxon>
        <taxon>Spermatophyta</taxon>
        <taxon>Magnoliopsida</taxon>
        <taxon>Liliopsida</taxon>
        <taxon>Poales</taxon>
        <taxon>Poaceae</taxon>
        <taxon>PACMAD clade</taxon>
        <taxon>Arundinoideae</taxon>
        <taxon>Arundineae</taxon>
        <taxon>Arundo</taxon>
    </lineage>
</organism>
<dbReference type="EMBL" id="GBRH01249044">
    <property type="protein sequence ID" value="JAD48851.1"/>
    <property type="molecule type" value="Transcribed_RNA"/>
</dbReference>
<protein>
    <submittedName>
        <fullName evidence="1">Uncharacterized protein</fullName>
    </submittedName>
</protein>
<dbReference type="AlphaFoldDB" id="A0A0A9ACJ7"/>